<proteinExistence type="predicted"/>
<name>X8BK91_MYCXE</name>
<comment type="caution">
    <text evidence="1">The sequence shown here is derived from an EMBL/GenBank/DDBJ whole genome shotgun (WGS) entry which is preliminary data.</text>
</comment>
<evidence type="ECO:0000313" key="1">
    <source>
        <dbReference type="EMBL" id="EUA43881.1"/>
    </source>
</evidence>
<accession>X8BK91</accession>
<organism evidence="1">
    <name type="scientific">Mycobacterium xenopi 4042</name>
    <dbReference type="NCBI Taxonomy" id="1299334"/>
    <lineage>
        <taxon>Bacteria</taxon>
        <taxon>Bacillati</taxon>
        <taxon>Actinomycetota</taxon>
        <taxon>Actinomycetes</taxon>
        <taxon>Mycobacteriales</taxon>
        <taxon>Mycobacteriaceae</taxon>
        <taxon>Mycobacterium</taxon>
    </lineage>
</organism>
<dbReference type="PATRIC" id="fig|1299334.3.peg.3858"/>
<sequence>MRRDGNPTAPRAFGDLLVADLSSLWADRCALSCSPGPARSW</sequence>
<protein>
    <submittedName>
        <fullName evidence="1">Uncharacterized protein</fullName>
    </submittedName>
</protein>
<dbReference type="AlphaFoldDB" id="X8BK91"/>
<dbReference type="EMBL" id="JAOB01000040">
    <property type="protein sequence ID" value="EUA43881.1"/>
    <property type="molecule type" value="Genomic_DNA"/>
</dbReference>
<reference evidence="1" key="1">
    <citation type="submission" date="2014-01" db="EMBL/GenBank/DDBJ databases">
        <authorList>
            <person name="Brown-Elliot B."/>
            <person name="Wallace R."/>
            <person name="Lenaerts A."/>
            <person name="Ordway D."/>
            <person name="DeGroote M.A."/>
            <person name="Parker T."/>
            <person name="Sizemore C."/>
            <person name="Tallon L.J."/>
            <person name="Sadzewicz L.K."/>
            <person name="Sengamalay N."/>
            <person name="Fraser C.M."/>
            <person name="Hine E."/>
            <person name="Shefchek K.A."/>
            <person name="Das S.P."/>
            <person name="Tettelin H."/>
        </authorList>
    </citation>
    <scope>NUCLEOTIDE SEQUENCE [LARGE SCALE GENOMIC DNA]</scope>
    <source>
        <strain evidence="1">4042</strain>
    </source>
</reference>
<gene>
    <name evidence="1" type="ORF">I553_8215</name>
</gene>